<dbReference type="OrthoDB" id="8196819at2759"/>
<protein>
    <submittedName>
        <fullName evidence="5">Uncharacterized protein LOC114336227</fullName>
    </submittedName>
</protein>
<reference evidence="3" key="2">
    <citation type="submission" date="2025-05" db="UniProtKB">
        <authorList>
            <consortium name="EnsemblMetazoa"/>
        </authorList>
    </citation>
    <scope>IDENTIFICATION</scope>
</reference>
<dbReference type="InParanoid" id="A0A6P7GBY3"/>
<feature type="region of interest" description="Disordered" evidence="1">
    <location>
        <begin position="366"/>
        <end position="407"/>
    </location>
</feature>
<keyword evidence="2" id="KW-1133">Transmembrane helix</keyword>
<dbReference type="EnsemblMetazoa" id="XM_050645114.1">
    <property type="protein sequence ID" value="XP_050501071.1"/>
    <property type="gene ID" value="LOC114336227"/>
</dbReference>
<feature type="transmembrane region" description="Helical" evidence="2">
    <location>
        <begin position="77"/>
        <end position="99"/>
    </location>
</feature>
<organism evidence="5">
    <name type="scientific">Diabrotica virgifera virgifera</name>
    <name type="common">western corn rootworm</name>
    <dbReference type="NCBI Taxonomy" id="50390"/>
    <lineage>
        <taxon>Eukaryota</taxon>
        <taxon>Metazoa</taxon>
        <taxon>Ecdysozoa</taxon>
        <taxon>Arthropoda</taxon>
        <taxon>Hexapoda</taxon>
        <taxon>Insecta</taxon>
        <taxon>Pterygota</taxon>
        <taxon>Neoptera</taxon>
        <taxon>Endopterygota</taxon>
        <taxon>Coleoptera</taxon>
        <taxon>Polyphaga</taxon>
        <taxon>Cucujiformia</taxon>
        <taxon>Chrysomeloidea</taxon>
        <taxon>Chrysomelidae</taxon>
        <taxon>Galerucinae</taxon>
        <taxon>Diabroticina</taxon>
        <taxon>Diabroticites</taxon>
        <taxon>Diabrotica</taxon>
    </lineage>
</organism>
<feature type="region of interest" description="Disordered" evidence="1">
    <location>
        <begin position="420"/>
        <end position="440"/>
    </location>
</feature>
<evidence type="ECO:0000313" key="3">
    <source>
        <dbReference type="EnsemblMetazoa" id="XP_050501070.1"/>
    </source>
</evidence>
<dbReference type="GeneID" id="114336227"/>
<feature type="region of interest" description="Disordered" evidence="1">
    <location>
        <begin position="501"/>
        <end position="525"/>
    </location>
</feature>
<evidence type="ECO:0000313" key="5">
    <source>
        <dbReference type="RefSeq" id="XP_028142353.1"/>
    </source>
</evidence>
<gene>
    <name evidence="5" type="primary">LOC114336227</name>
</gene>
<evidence type="ECO:0000256" key="1">
    <source>
        <dbReference type="SAM" id="MobiDB-lite"/>
    </source>
</evidence>
<feature type="compositionally biased region" description="Polar residues" evidence="1">
    <location>
        <begin position="371"/>
        <end position="392"/>
    </location>
</feature>
<name>A0A6P7GBY3_DIAVI</name>
<feature type="transmembrane region" description="Helical" evidence="2">
    <location>
        <begin position="111"/>
        <end position="137"/>
    </location>
</feature>
<dbReference type="Proteomes" id="UP001652700">
    <property type="component" value="Unplaced"/>
</dbReference>
<feature type="region of interest" description="Disordered" evidence="1">
    <location>
        <begin position="319"/>
        <end position="347"/>
    </location>
</feature>
<keyword evidence="2" id="KW-0472">Membrane</keyword>
<dbReference type="AlphaFoldDB" id="A0A6P7GBY3"/>
<dbReference type="EnsemblMetazoa" id="XM_050645113.1">
    <property type="protein sequence ID" value="XP_050501070.1"/>
    <property type="gene ID" value="LOC114336227"/>
</dbReference>
<evidence type="ECO:0000313" key="4">
    <source>
        <dbReference type="Proteomes" id="UP001652700"/>
    </source>
</evidence>
<dbReference type="RefSeq" id="XP_028142353.1">
    <property type="nucleotide sequence ID" value="XM_028286552.1"/>
</dbReference>
<dbReference type="RefSeq" id="XP_050501071.1">
    <property type="nucleotide sequence ID" value="XM_050645114.1"/>
</dbReference>
<evidence type="ECO:0000256" key="2">
    <source>
        <dbReference type="SAM" id="Phobius"/>
    </source>
</evidence>
<sequence length="710" mass="78386">MCLVCGRLWTALQVLWSTFYIICGAAQLMTGIFFLISVPEIQIYAVLVAGAWNIIIGICGGIIACICVLSPRRQEMLLYLAVSILTMTIVNIVVTEYWFYKHDMSQILKKYTNYLLIEYACFVSRVAAAVVLVVSFVDCQFAFCSMQFVSKPRNKKFRGSHEQLSDIEYIIPRPKNTKPNTHTVYDAYAQSWVFDAENAGCSNGTTGTKGPYFEVLQNGTPQKPSNGAVTSMQNGMVKENGHIIDNPVVHIEEASDDSTSNSDRKLCYMKSFSRSHSPVVLSASSSQLSLNSNQNKNPLIYECLEKLTEPTIYRSRLNTAVSNKEEDDQQYQAPQAVIMRRPESVSPRAETVQYASLMKELQKKIVKKESPNVTSPQSNTSESATTSEKTQNSKSSSRSEGKSSDADFSKELEAALQLIQDLESPNTIETPSDAKSLDGHARPLAVWRNSDASESSEKTLSAVGSLAEITSPLTECQPELYTFKPSTNGKGAKVIVHYPDSQSTSGYSSPTHGPNWSTASSISGGSPDTKPTLYSIHNTKSTTVISLYSSPNNTKGKSVTLVKITGDEPVNTTKIKVSPYTDTIDNSSFLSDYNSTNNTHSPLITDYETNKTSEKLSDVEPKEKLSTFKSTPPQSGWTLNSLLRKKKQNALPKLAPELEGAIIKSESLAYLSEIELLARHQRNKELQREIEKKVVQQLGVPRTARTESNC</sequence>
<keyword evidence="2" id="KW-0812">Transmembrane</keyword>
<keyword evidence="4" id="KW-1185">Reference proteome</keyword>
<accession>A0A6P7GBY3</accession>
<feature type="transmembrane region" description="Helical" evidence="2">
    <location>
        <begin position="14"/>
        <end position="36"/>
    </location>
</feature>
<proteinExistence type="predicted"/>
<dbReference type="KEGG" id="dvv:114336227"/>
<feature type="compositionally biased region" description="Basic and acidic residues" evidence="1">
    <location>
        <begin position="397"/>
        <end position="407"/>
    </location>
</feature>
<dbReference type="RefSeq" id="XP_050501070.1">
    <property type="nucleotide sequence ID" value="XM_050645113.1"/>
</dbReference>
<feature type="transmembrane region" description="Helical" evidence="2">
    <location>
        <begin position="43"/>
        <end position="71"/>
    </location>
</feature>
<reference evidence="5" key="1">
    <citation type="submission" date="2025-04" db="UniProtKB">
        <authorList>
            <consortium name="RefSeq"/>
        </authorList>
    </citation>
    <scope>IDENTIFICATION</scope>
</reference>